<dbReference type="GO" id="GO:0005615">
    <property type="term" value="C:extracellular space"/>
    <property type="evidence" value="ECO:0007669"/>
    <property type="project" value="InterPro"/>
</dbReference>
<dbReference type="InterPro" id="IPR042178">
    <property type="entry name" value="Serpin_sf_1"/>
</dbReference>
<evidence type="ECO:0000259" key="1">
    <source>
        <dbReference type="SMART" id="SM00093"/>
    </source>
</evidence>
<name>A0A2H9T4S1_9ZZZZ</name>
<comment type="caution">
    <text evidence="2">The sequence shown here is derived from an EMBL/GenBank/DDBJ whole genome shotgun (WGS) entry which is preliminary data.</text>
</comment>
<protein>
    <recommendedName>
        <fullName evidence="1">Serpin domain-containing protein</fullName>
    </recommendedName>
</protein>
<sequence length="452" mass="51116">MHLRIISLFFYTTVIFYSELALPWIIASTTPSPCASKESQRKDTRNYNSDFRYSFIQTSKSFSTILFPEDPKNMVVSTYCYTAALYPLVLGMEGETKKSALEFFNINNSDQDDHFNHYATVAENLQKKRILMHTSAVIIDESLEIHPKYEKKIKDLFGSMPSCHAWCETRRDISAQSFVDYINKTVQTKTNNAIPSLLTDTLDSDTTIVSLSVITLRATWPEYKIPLDKDENFMFNGENCPGIIYSHTLGTRVSLEMGDDKKAVNWKVSILPFEAKKTGVLLAMTDTDQGSLDKNKEMLKYFSFSDFEAQIHQMNCQKLFDNQGIRVHVTLPKLKIETETHINKGTFKKTADGLNHAFNPVTADFTGLSLRATPGSGFYIGNMMQKSILIIDEYGVEAAAATISDMIGGGAPPPYQEWKYNRPFKLYIYSCDGLKPIPLFEATIVTKPTHTP</sequence>
<proteinExistence type="predicted"/>
<dbReference type="InterPro" id="IPR000215">
    <property type="entry name" value="Serpin_fam"/>
</dbReference>
<dbReference type="InterPro" id="IPR036186">
    <property type="entry name" value="Serpin_sf"/>
</dbReference>
<dbReference type="PANTHER" id="PTHR11461">
    <property type="entry name" value="SERINE PROTEASE INHIBITOR, SERPIN"/>
    <property type="match status" value="1"/>
</dbReference>
<organism evidence="2">
    <name type="scientific">invertebrate metagenome</name>
    <dbReference type="NCBI Taxonomy" id="1711999"/>
    <lineage>
        <taxon>unclassified sequences</taxon>
        <taxon>metagenomes</taxon>
        <taxon>organismal metagenomes</taxon>
    </lineage>
</organism>
<gene>
    <name evidence="2" type="ORF">CI610_02857</name>
</gene>
<dbReference type="GO" id="GO:0004867">
    <property type="term" value="F:serine-type endopeptidase inhibitor activity"/>
    <property type="evidence" value="ECO:0007669"/>
    <property type="project" value="InterPro"/>
</dbReference>
<evidence type="ECO:0000313" key="2">
    <source>
        <dbReference type="EMBL" id="PJE78212.1"/>
    </source>
</evidence>
<dbReference type="InterPro" id="IPR042185">
    <property type="entry name" value="Serpin_sf_2"/>
</dbReference>
<accession>A0A2H9T4S1</accession>
<dbReference type="Pfam" id="PF00079">
    <property type="entry name" value="Serpin"/>
    <property type="match status" value="1"/>
</dbReference>
<reference evidence="2" key="1">
    <citation type="journal article" date="2017" name="Appl. Environ. Microbiol.">
        <title>Molecular characterization of an Endozoicomonas-like organism causing infection in king scallop Pecten maximus L.</title>
        <authorList>
            <person name="Cano I."/>
            <person name="van Aerle R."/>
            <person name="Ross S."/>
            <person name="Verner-Jeffreys D.W."/>
            <person name="Paley R.K."/>
            <person name="Rimmer G."/>
            <person name="Ryder D."/>
            <person name="Hooper P."/>
            <person name="Stone D."/>
            <person name="Feist S.W."/>
        </authorList>
    </citation>
    <scope>NUCLEOTIDE SEQUENCE</scope>
</reference>
<feature type="domain" description="Serpin" evidence="1">
    <location>
        <begin position="59"/>
        <end position="447"/>
    </location>
</feature>
<dbReference type="SMART" id="SM00093">
    <property type="entry name" value="SERPIN"/>
    <property type="match status" value="1"/>
</dbReference>
<dbReference type="Gene3D" id="2.30.39.10">
    <property type="entry name" value="Alpha-1-antitrypsin, domain 1"/>
    <property type="match status" value="1"/>
</dbReference>
<dbReference type="AlphaFoldDB" id="A0A2H9T4S1"/>
<dbReference type="PANTHER" id="PTHR11461:SF211">
    <property type="entry name" value="GH10112P-RELATED"/>
    <property type="match status" value="1"/>
</dbReference>
<dbReference type="EMBL" id="NSIT01000230">
    <property type="protein sequence ID" value="PJE78212.1"/>
    <property type="molecule type" value="Genomic_DNA"/>
</dbReference>
<dbReference type="Gene3D" id="3.30.497.10">
    <property type="entry name" value="Antithrombin, subunit I, domain 2"/>
    <property type="match status" value="1"/>
</dbReference>
<dbReference type="SUPFAM" id="SSF56574">
    <property type="entry name" value="Serpins"/>
    <property type="match status" value="1"/>
</dbReference>
<dbReference type="InterPro" id="IPR023796">
    <property type="entry name" value="Serpin_dom"/>
</dbReference>